<feature type="transmembrane region" description="Helical" evidence="1">
    <location>
        <begin position="407"/>
        <end position="425"/>
    </location>
</feature>
<dbReference type="Proteomes" id="UP000712007">
    <property type="component" value="Unassembled WGS sequence"/>
</dbReference>
<feature type="transmembrane region" description="Helical" evidence="1">
    <location>
        <begin position="12"/>
        <end position="33"/>
    </location>
</feature>
<organism evidence="2 3">
    <name type="scientific">Candidatus Aphodosoma intestinipullorum</name>
    <dbReference type="NCBI Taxonomy" id="2840674"/>
    <lineage>
        <taxon>Bacteria</taxon>
        <taxon>Pseudomonadati</taxon>
        <taxon>Bacteroidota</taxon>
        <taxon>Bacteroidia</taxon>
        <taxon>Bacteroidales</taxon>
        <taxon>Candidatus Aphodosoma</taxon>
    </lineage>
</organism>
<evidence type="ECO:0000313" key="3">
    <source>
        <dbReference type="Proteomes" id="UP000712007"/>
    </source>
</evidence>
<sequence>MNIQWVKKNVLPHVVALVTFYLLTIVYFSPVFFENKDLMQGDVTSYIGWGNDVRQYYDATGEYCYWSNAMFGGMPSNYAFPSETNNIFDKIDSLFKGFLAPNTAGAFFVYLIGFYCFMLAIGCSPVLSVIGAIAYSFASYNLIIIDAGHVSKAYVMATMAPVIGGVILCYRGKYLAGILMTLIFTGLNVFWNHQQISYYLIIMLFVLAVVYLIYAVKEHTLPSYFKSSAVLVIVALLAAAPAVDKLLPTMDYSKESMRGGAVLKSNADGEKESTGLDIDYAYQWSYGKMETMTLLIPNFYGASSHYNIGRESQVYDVLKQTGQGEQFCRYAPMYWGDQPFTSGPVYVGAIVCFLFVLGLIVVKGKEKWWLLAVTVIALILSWGRNFAVVNDFLFHYLPLYNKFRTPSMALVIAEVSMVTLAMLAVKQMMEDEDRRKYVRPLYISAGVVGG</sequence>
<keyword evidence="1" id="KW-1133">Transmembrane helix</keyword>
<evidence type="ECO:0000313" key="2">
    <source>
        <dbReference type="EMBL" id="MBO8439224.1"/>
    </source>
</evidence>
<dbReference type="PANTHER" id="PTHR38454:SF1">
    <property type="entry name" value="INTEGRAL MEMBRANE PROTEIN"/>
    <property type="match status" value="1"/>
</dbReference>
<feature type="transmembrane region" description="Helical" evidence="1">
    <location>
        <begin position="369"/>
        <end position="387"/>
    </location>
</feature>
<evidence type="ECO:0000256" key="1">
    <source>
        <dbReference type="SAM" id="Phobius"/>
    </source>
</evidence>
<dbReference type="PANTHER" id="PTHR38454">
    <property type="entry name" value="INTEGRAL MEMBRANE PROTEIN-RELATED"/>
    <property type="match status" value="1"/>
</dbReference>
<reference evidence="2" key="2">
    <citation type="journal article" date="2021" name="PeerJ">
        <title>Extensive microbial diversity within the chicken gut microbiome revealed by metagenomics and culture.</title>
        <authorList>
            <person name="Gilroy R."/>
            <person name="Ravi A."/>
            <person name="Getino M."/>
            <person name="Pursley I."/>
            <person name="Horton D.L."/>
            <person name="Alikhan N.F."/>
            <person name="Baker D."/>
            <person name="Gharbi K."/>
            <person name="Hall N."/>
            <person name="Watson M."/>
            <person name="Adriaenssens E.M."/>
            <person name="Foster-Nyarko E."/>
            <person name="Jarju S."/>
            <person name="Secka A."/>
            <person name="Antonio M."/>
            <person name="Oren A."/>
            <person name="Chaudhuri R.R."/>
            <person name="La Ragione R."/>
            <person name="Hildebrand F."/>
            <person name="Pallen M.J."/>
        </authorList>
    </citation>
    <scope>NUCLEOTIDE SEQUENCE</scope>
    <source>
        <strain evidence="2">3924</strain>
    </source>
</reference>
<feature type="transmembrane region" description="Helical" evidence="1">
    <location>
        <begin position="343"/>
        <end position="362"/>
    </location>
</feature>
<feature type="transmembrane region" description="Helical" evidence="1">
    <location>
        <begin position="151"/>
        <end position="169"/>
    </location>
</feature>
<feature type="transmembrane region" description="Helical" evidence="1">
    <location>
        <begin position="223"/>
        <end position="243"/>
    </location>
</feature>
<proteinExistence type="predicted"/>
<dbReference type="InterPro" id="IPR018580">
    <property type="entry name" value="Uncharacterised_YfhO"/>
</dbReference>
<protein>
    <recommendedName>
        <fullName evidence="4">YfhO family protein</fullName>
    </recommendedName>
</protein>
<feature type="transmembrane region" description="Helical" evidence="1">
    <location>
        <begin position="98"/>
        <end position="119"/>
    </location>
</feature>
<reference evidence="2" key="1">
    <citation type="submission" date="2020-10" db="EMBL/GenBank/DDBJ databases">
        <authorList>
            <person name="Gilroy R."/>
        </authorList>
    </citation>
    <scope>NUCLEOTIDE SEQUENCE</scope>
    <source>
        <strain evidence="2">3924</strain>
    </source>
</reference>
<keyword evidence="1" id="KW-0812">Transmembrane</keyword>
<dbReference type="AlphaFoldDB" id="A0A940DKM2"/>
<gene>
    <name evidence="2" type="ORF">IAC51_01075</name>
</gene>
<feature type="transmembrane region" description="Helical" evidence="1">
    <location>
        <begin position="197"/>
        <end position="216"/>
    </location>
</feature>
<keyword evidence="1" id="KW-0472">Membrane</keyword>
<feature type="transmembrane region" description="Helical" evidence="1">
    <location>
        <begin position="126"/>
        <end position="145"/>
    </location>
</feature>
<name>A0A940DKM2_9BACT</name>
<dbReference type="EMBL" id="JADIMV010000020">
    <property type="protein sequence ID" value="MBO8439224.1"/>
    <property type="molecule type" value="Genomic_DNA"/>
</dbReference>
<accession>A0A940DKM2</accession>
<feature type="non-terminal residue" evidence="2">
    <location>
        <position position="450"/>
    </location>
</feature>
<evidence type="ECO:0008006" key="4">
    <source>
        <dbReference type="Google" id="ProtNLM"/>
    </source>
</evidence>
<feature type="transmembrane region" description="Helical" evidence="1">
    <location>
        <begin position="174"/>
        <end position="191"/>
    </location>
</feature>
<comment type="caution">
    <text evidence="2">The sequence shown here is derived from an EMBL/GenBank/DDBJ whole genome shotgun (WGS) entry which is preliminary data.</text>
</comment>